<proteinExistence type="predicted"/>
<dbReference type="Proteomes" id="UP000711178">
    <property type="component" value="Unassembled WGS sequence"/>
</dbReference>
<reference evidence="2 3" key="1">
    <citation type="submission" date="2021-05" db="EMBL/GenBank/DDBJ databases">
        <title>Draft Whole Genome Sequencing Of Biosensor Chromobacterium violaceum Strain CV026 Reveals A Regulatory RNA In Chromobacterium violaceum Phenotype Regulatory Network.</title>
        <authorList>
            <person name="Hong K.W."/>
            <person name="Chan K.G."/>
            <person name="Chang C.-Y."/>
        </authorList>
    </citation>
    <scope>NUCLEOTIDE SEQUENCE [LARGE SCALE GENOMIC DNA]</scope>
    <source>
        <strain evidence="2 3">ATCC 31532</strain>
    </source>
</reference>
<comment type="caution">
    <text evidence="2">The sequence shown here is derived from an EMBL/GenBank/DDBJ whole genome shotgun (WGS) entry which is preliminary data.</text>
</comment>
<evidence type="ECO:0000313" key="2">
    <source>
        <dbReference type="EMBL" id="MBW8287855.1"/>
    </source>
</evidence>
<evidence type="ECO:0000256" key="1">
    <source>
        <dbReference type="SAM" id="MobiDB-lite"/>
    </source>
</evidence>
<name>A0ABS7FCP9_9NEIS</name>
<dbReference type="GeneID" id="89687524"/>
<evidence type="ECO:0000313" key="3">
    <source>
        <dbReference type="Proteomes" id="UP000711178"/>
    </source>
</evidence>
<dbReference type="EMBL" id="JAHDTB010000006">
    <property type="protein sequence ID" value="MBW8287855.1"/>
    <property type="molecule type" value="Genomic_DNA"/>
</dbReference>
<gene>
    <name evidence="2" type="ORF">KIF53_09485</name>
</gene>
<organism evidence="2 3">
    <name type="scientific">Chromobacterium subtsugae</name>
    <dbReference type="NCBI Taxonomy" id="251747"/>
    <lineage>
        <taxon>Bacteria</taxon>
        <taxon>Pseudomonadati</taxon>
        <taxon>Pseudomonadota</taxon>
        <taxon>Betaproteobacteria</taxon>
        <taxon>Neisseriales</taxon>
        <taxon>Chromobacteriaceae</taxon>
        <taxon>Chromobacterium</taxon>
    </lineage>
</organism>
<accession>A0ABS7FCP9</accession>
<feature type="region of interest" description="Disordered" evidence="1">
    <location>
        <begin position="71"/>
        <end position="97"/>
    </location>
</feature>
<protein>
    <recommendedName>
        <fullName evidence="4">Terminase small subunit</fullName>
    </recommendedName>
</protein>
<sequence length="198" mass="21389">MTYLSKKAFADSQGWAPSYVSKLGSQGRLVMAPDGKKVDVEATLAKIGKTADPSKAGVADRHRAARVKREVYASEDDEAPQDAAPVQPTGGSPPPLTGAVDFQAARAAKEYYSALTIKAEYERTCGNTVERQAVEAAAFRGGRMVRDSLLGLPPQIASELANMTDSWQIERYLADRLRQVLTDATRLGEDELKKAMTA</sequence>
<dbReference type="RefSeq" id="WP_043581400.1">
    <property type="nucleotide sequence ID" value="NZ_CP142381.1"/>
</dbReference>
<keyword evidence="3" id="KW-1185">Reference proteome</keyword>
<evidence type="ECO:0008006" key="4">
    <source>
        <dbReference type="Google" id="ProtNLM"/>
    </source>
</evidence>